<keyword evidence="5" id="KW-0472">Membrane</keyword>
<evidence type="ECO:0000259" key="6">
    <source>
        <dbReference type="Pfam" id="PF13947"/>
    </source>
</evidence>
<dbReference type="Pfam" id="PF13947">
    <property type="entry name" value="GUB_WAK_bind"/>
    <property type="match status" value="1"/>
</dbReference>
<name>A0AAV5HRE0_9ROSI</name>
<accession>A0AAV5HRE0</accession>
<dbReference type="Proteomes" id="UP001054252">
    <property type="component" value="Unassembled WGS sequence"/>
</dbReference>
<keyword evidence="8" id="KW-1185">Reference proteome</keyword>
<proteinExistence type="predicted"/>
<evidence type="ECO:0000256" key="5">
    <source>
        <dbReference type="ARBA" id="ARBA00023136"/>
    </source>
</evidence>
<keyword evidence="2" id="KW-0812">Transmembrane</keyword>
<dbReference type="EMBL" id="BPVZ01000003">
    <property type="protein sequence ID" value="GKU89112.1"/>
    <property type="molecule type" value="Genomic_DNA"/>
</dbReference>
<keyword evidence="3" id="KW-0732">Signal</keyword>
<sequence>MLQLSRLSICCYFGSLNTTTPTFRMLRAKLVRALGVTTLALSLFLDASVAQGQNKPCAPSSCGNLSIRYPFRLSSDPIECGYPGYELVCESNRTTFLTQSWEFFVEEISYDRYTLRLVDASLDLHRNACFIPRNSFLVKGDFENR</sequence>
<gene>
    <name evidence="7" type="ORF">SLEP1_g3299</name>
</gene>
<keyword evidence="4" id="KW-1133">Transmembrane helix</keyword>
<dbReference type="PANTHER" id="PTHR33138">
    <property type="entry name" value="OS01G0690200 PROTEIN"/>
    <property type="match status" value="1"/>
</dbReference>
<evidence type="ECO:0000256" key="4">
    <source>
        <dbReference type="ARBA" id="ARBA00022989"/>
    </source>
</evidence>
<protein>
    <recommendedName>
        <fullName evidence="6">Wall-associated receptor kinase galacturonan-binding domain-containing protein</fullName>
    </recommendedName>
</protein>
<evidence type="ECO:0000313" key="7">
    <source>
        <dbReference type="EMBL" id="GKU89112.1"/>
    </source>
</evidence>
<comment type="subcellular location">
    <subcellularLocation>
        <location evidence="1">Membrane</location>
        <topology evidence="1">Single-pass membrane protein</topology>
    </subcellularLocation>
</comment>
<dbReference type="InterPro" id="IPR025287">
    <property type="entry name" value="WAK_GUB"/>
</dbReference>
<comment type="caution">
    <text evidence="7">The sequence shown here is derived from an EMBL/GenBank/DDBJ whole genome shotgun (WGS) entry which is preliminary data.</text>
</comment>
<organism evidence="7 8">
    <name type="scientific">Rubroshorea leprosula</name>
    <dbReference type="NCBI Taxonomy" id="152421"/>
    <lineage>
        <taxon>Eukaryota</taxon>
        <taxon>Viridiplantae</taxon>
        <taxon>Streptophyta</taxon>
        <taxon>Embryophyta</taxon>
        <taxon>Tracheophyta</taxon>
        <taxon>Spermatophyta</taxon>
        <taxon>Magnoliopsida</taxon>
        <taxon>eudicotyledons</taxon>
        <taxon>Gunneridae</taxon>
        <taxon>Pentapetalae</taxon>
        <taxon>rosids</taxon>
        <taxon>malvids</taxon>
        <taxon>Malvales</taxon>
        <taxon>Dipterocarpaceae</taxon>
        <taxon>Rubroshorea</taxon>
    </lineage>
</organism>
<dbReference type="GO" id="GO:0030247">
    <property type="term" value="F:polysaccharide binding"/>
    <property type="evidence" value="ECO:0007669"/>
    <property type="project" value="InterPro"/>
</dbReference>
<evidence type="ECO:0000256" key="3">
    <source>
        <dbReference type="ARBA" id="ARBA00022729"/>
    </source>
</evidence>
<reference evidence="7 8" key="1">
    <citation type="journal article" date="2021" name="Commun. Biol.">
        <title>The genome of Shorea leprosula (Dipterocarpaceae) highlights the ecological relevance of drought in aseasonal tropical rainforests.</title>
        <authorList>
            <person name="Ng K.K.S."/>
            <person name="Kobayashi M.J."/>
            <person name="Fawcett J.A."/>
            <person name="Hatakeyama M."/>
            <person name="Paape T."/>
            <person name="Ng C.H."/>
            <person name="Ang C.C."/>
            <person name="Tnah L.H."/>
            <person name="Lee C.T."/>
            <person name="Nishiyama T."/>
            <person name="Sese J."/>
            <person name="O'Brien M.J."/>
            <person name="Copetti D."/>
            <person name="Mohd Noor M.I."/>
            <person name="Ong R.C."/>
            <person name="Putra M."/>
            <person name="Sireger I.Z."/>
            <person name="Indrioko S."/>
            <person name="Kosugi Y."/>
            <person name="Izuno A."/>
            <person name="Isagi Y."/>
            <person name="Lee S.L."/>
            <person name="Shimizu K.K."/>
        </authorList>
    </citation>
    <scope>NUCLEOTIDE SEQUENCE [LARGE SCALE GENOMIC DNA]</scope>
    <source>
        <strain evidence="7">214</strain>
    </source>
</reference>
<evidence type="ECO:0000256" key="2">
    <source>
        <dbReference type="ARBA" id="ARBA00022692"/>
    </source>
</evidence>
<dbReference type="GO" id="GO:0016020">
    <property type="term" value="C:membrane"/>
    <property type="evidence" value="ECO:0007669"/>
    <property type="project" value="UniProtKB-SubCell"/>
</dbReference>
<feature type="domain" description="Wall-associated receptor kinase galacturonan-binding" evidence="6">
    <location>
        <begin position="57"/>
        <end position="119"/>
    </location>
</feature>
<dbReference type="PANTHER" id="PTHR33138:SF30">
    <property type="entry name" value="LEAF RUST 10 DISEASE-RESISTANCE LOCUS RECEPTOR-LIKE PROTEIN KINASE-LIKE 2.7"/>
    <property type="match status" value="1"/>
</dbReference>
<evidence type="ECO:0000313" key="8">
    <source>
        <dbReference type="Proteomes" id="UP001054252"/>
    </source>
</evidence>
<evidence type="ECO:0000256" key="1">
    <source>
        <dbReference type="ARBA" id="ARBA00004167"/>
    </source>
</evidence>
<dbReference type="AlphaFoldDB" id="A0AAV5HRE0"/>